<gene>
    <name evidence="6" type="ORF">GCM10022224_097790</name>
</gene>
<feature type="DNA-binding region" description="H-T-H motif" evidence="4">
    <location>
        <begin position="64"/>
        <end position="83"/>
    </location>
</feature>
<dbReference type="PROSITE" id="PS50977">
    <property type="entry name" value="HTH_TETR_2"/>
    <property type="match status" value="1"/>
</dbReference>
<dbReference type="InterPro" id="IPR001647">
    <property type="entry name" value="HTH_TetR"/>
</dbReference>
<dbReference type="Proteomes" id="UP001500902">
    <property type="component" value="Unassembled WGS sequence"/>
</dbReference>
<evidence type="ECO:0000256" key="1">
    <source>
        <dbReference type="ARBA" id="ARBA00023015"/>
    </source>
</evidence>
<dbReference type="Gene3D" id="1.10.357.10">
    <property type="entry name" value="Tetracycline Repressor, domain 2"/>
    <property type="match status" value="1"/>
</dbReference>
<evidence type="ECO:0000313" key="6">
    <source>
        <dbReference type="EMBL" id="GAA3716595.1"/>
    </source>
</evidence>
<evidence type="ECO:0000256" key="2">
    <source>
        <dbReference type="ARBA" id="ARBA00023125"/>
    </source>
</evidence>
<proteinExistence type="predicted"/>
<keyword evidence="3" id="KW-0804">Transcription</keyword>
<dbReference type="Pfam" id="PF00440">
    <property type="entry name" value="TetR_N"/>
    <property type="match status" value="1"/>
</dbReference>
<dbReference type="EMBL" id="BAAAZP010000236">
    <property type="protein sequence ID" value="GAA3716595.1"/>
    <property type="molecule type" value="Genomic_DNA"/>
</dbReference>
<protein>
    <submittedName>
        <fullName evidence="6">TetR/AcrR family transcriptional regulator</fullName>
    </submittedName>
</protein>
<keyword evidence="2 4" id="KW-0238">DNA-binding</keyword>
<dbReference type="SUPFAM" id="SSF46689">
    <property type="entry name" value="Homeodomain-like"/>
    <property type="match status" value="1"/>
</dbReference>
<dbReference type="Pfam" id="PF13305">
    <property type="entry name" value="TetR_C_33"/>
    <property type="match status" value="1"/>
</dbReference>
<evidence type="ECO:0000313" key="7">
    <source>
        <dbReference type="Proteomes" id="UP001500902"/>
    </source>
</evidence>
<keyword evidence="7" id="KW-1185">Reference proteome</keyword>
<evidence type="ECO:0000259" key="5">
    <source>
        <dbReference type="PROSITE" id="PS50977"/>
    </source>
</evidence>
<evidence type="ECO:0000256" key="4">
    <source>
        <dbReference type="PROSITE-ProRule" id="PRU00335"/>
    </source>
</evidence>
<dbReference type="InterPro" id="IPR009057">
    <property type="entry name" value="Homeodomain-like_sf"/>
</dbReference>
<feature type="domain" description="HTH tetR-type" evidence="5">
    <location>
        <begin position="41"/>
        <end position="101"/>
    </location>
</feature>
<name>A0ABP7ECH3_9ACTN</name>
<dbReference type="InterPro" id="IPR025996">
    <property type="entry name" value="MT1864/Rv1816-like_C"/>
</dbReference>
<accession>A0ABP7ECH3</accession>
<comment type="caution">
    <text evidence="6">The sequence shown here is derived from an EMBL/GenBank/DDBJ whole genome shotgun (WGS) entry which is preliminary data.</text>
</comment>
<dbReference type="InterPro" id="IPR036271">
    <property type="entry name" value="Tet_transcr_reg_TetR-rel_C_sf"/>
</dbReference>
<dbReference type="PANTHER" id="PTHR30055">
    <property type="entry name" value="HTH-TYPE TRANSCRIPTIONAL REGULATOR RUTR"/>
    <property type="match status" value="1"/>
</dbReference>
<dbReference type="InterPro" id="IPR050109">
    <property type="entry name" value="HTH-type_TetR-like_transc_reg"/>
</dbReference>
<sequence length="232" mass="25078">MGDANNGVNDNNDDIVNNVGDTHMTGTLTPMQTRPRRYHHGDLPAALLARAEETLREKGSAALSLRELARDLGVSHTAPSRHFADKQALLDALALVGYERMTEAMVASQVDAGESCRKRLEAMVRAYVGFCLDNAELLNLMCSIKHDPQASKALLEAAGRWSELIERLVAEGQRQGEVREGSHERICVPVFATVHGFANLAATGMLAPETVEHGLDEVIAFILRGCAPDGPA</sequence>
<dbReference type="PANTHER" id="PTHR30055:SF220">
    <property type="entry name" value="TETR-FAMILY REGULATORY PROTEIN"/>
    <property type="match status" value="1"/>
</dbReference>
<organism evidence="6 7">
    <name type="scientific">Nonomuraea antimicrobica</name>
    <dbReference type="NCBI Taxonomy" id="561173"/>
    <lineage>
        <taxon>Bacteria</taxon>
        <taxon>Bacillati</taxon>
        <taxon>Actinomycetota</taxon>
        <taxon>Actinomycetes</taxon>
        <taxon>Streptosporangiales</taxon>
        <taxon>Streptosporangiaceae</taxon>
        <taxon>Nonomuraea</taxon>
    </lineage>
</organism>
<evidence type="ECO:0000256" key="3">
    <source>
        <dbReference type="ARBA" id="ARBA00023163"/>
    </source>
</evidence>
<reference evidence="7" key="1">
    <citation type="journal article" date="2019" name="Int. J. Syst. Evol. Microbiol.">
        <title>The Global Catalogue of Microorganisms (GCM) 10K type strain sequencing project: providing services to taxonomists for standard genome sequencing and annotation.</title>
        <authorList>
            <consortium name="The Broad Institute Genomics Platform"/>
            <consortium name="The Broad Institute Genome Sequencing Center for Infectious Disease"/>
            <person name="Wu L."/>
            <person name="Ma J."/>
        </authorList>
    </citation>
    <scope>NUCLEOTIDE SEQUENCE [LARGE SCALE GENOMIC DNA]</scope>
    <source>
        <strain evidence="7">JCM 16904</strain>
    </source>
</reference>
<keyword evidence="1" id="KW-0805">Transcription regulation</keyword>
<dbReference type="SUPFAM" id="SSF48498">
    <property type="entry name" value="Tetracyclin repressor-like, C-terminal domain"/>
    <property type="match status" value="1"/>
</dbReference>